<reference evidence="1 2" key="1">
    <citation type="submission" date="2014-11" db="EMBL/GenBank/DDBJ databases">
        <title>Genome sequence of Flavihumibacter solisilvae 3-3.</title>
        <authorList>
            <person name="Zhou G."/>
            <person name="Li M."/>
            <person name="Wang G."/>
        </authorList>
    </citation>
    <scope>NUCLEOTIDE SEQUENCE [LARGE SCALE GENOMIC DNA]</scope>
    <source>
        <strain evidence="1 2">3-3</strain>
    </source>
</reference>
<proteinExistence type="predicted"/>
<organism evidence="1 2">
    <name type="scientific">Flavihumibacter solisilvae</name>
    <dbReference type="NCBI Taxonomy" id="1349421"/>
    <lineage>
        <taxon>Bacteria</taxon>
        <taxon>Pseudomonadati</taxon>
        <taxon>Bacteroidota</taxon>
        <taxon>Chitinophagia</taxon>
        <taxon>Chitinophagales</taxon>
        <taxon>Chitinophagaceae</taxon>
        <taxon>Flavihumibacter</taxon>
    </lineage>
</organism>
<keyword evidence="2" id="KW-1185">Reference proteome</keyword>
<comment type="caution">
    <text evidence="1">The sequence shown here is derived from an EMBL/GenBank/DDBJ whole genome shotgun (WGS) entry which is preliminary data.</text>
</comment>
<evidence type="ECO:0000313" key="2">
    <source>
        <dbReference type="Proteomes" id="UP000031408"/>
    </source>
</evidence>
<dbReference type="STRING" id="1349421.OI18_00370"/>
<name>A0A0C1L8N5_9BACT</name>
<evidence type="ECO:0000313" key="1">
    <source>
        <dbReference type="EMBL" id="KIC96512.1"/>
    </source>
</evidence>
<dbReference type="AlphaFoldDB" id="A0A0C1L8N5"/>
<dbReference type="EMBL" id="JSVC01000001">
    <property type="protein sequence ID" value="KIC96512.1"/>
    <property type="molecule type" value="Genomic_DNA"/>
</dbReference>
<dbReference type="Proteomes" id="UP000031408">
    <property type="component" value="Unassembled WGS sequence"/>
</dbReference>
<gene>
    <name evidence="1" type="ORF">OI18_00370</name>
</gene>
<accession>A0A0C1L8N5</accession>
<protein>
    <submittedName>
        <fullName evidence="1">Uncharacterized protein</fullName>
    </submittedName>
</protein>
<sequence length="66" mass="7499">MPEFEFQLVTKKPIAVRCCRMAEAFEVETLEGLMKGRAGDYLMIGINGEMYPCAKEVFEQTYIAEA</sequence>